<comment type="subcellular location">
    <subcellularLocation>
        <location evidence="1 7">Nucleus</location>
        <location evidence="1 7">Nucleolus</location>
    </subcellularLocation>
</comment>
<dbReference type="GO" id="GO:0034457">
    <property type="term" value="C:Mpp10 complex"/>
    <property type="evidence" value="ECO:0007669"/>
    <property type="project" value="UniProtKB-UniRule"/>
</dbReference>
<evidence type="ECO:0000256" key="3">
    <source>
        <dbReference type="ARBA" id="ARBA00022552"/>
    </source>
</evidence>
<keyword evidence="5 7" id="KW-0687">Ribonucleoprotein</keyword>
<name>A0A1B6FTY7_9HEMI</name>
<feature type="compositionally biased region" description="Basic and acidic residues" evidence="8">
    <location>
        <begin position="338"/>
        <end position="347"/>
    </location>
</feature>
<dbReference type="GO" id="GO:0005732">
    <property type="term" value="C:sno(s)RNA-containing ribonucleoprotein complex"/>
    <property type="evidence" value="ECO:0007669"/>
    <property type="project" value="UniProtKB-UniRule"/>
</dbReference>
<feature type="region of interest" description="Disordered" evidence="8">
    <location>
        <begin position="117"/>
        <end position="174"/>
    </location>
</feature>
<dbReference type="InterPro" id="IPR012173">
    <property type="entry name" value="Mpp10"/>
</dbReference>
<feature type="compositionally biased region" description="Basic residues" evidence="8">
    <location>
        <begin position="572"/>
        <end position="584"/>
    </location>
</feature>
<feature type="compositionally biased region" description="Basic and acidic residues" evidence="8">
    <location>
        <begin position="556"/>
        <end position="571"/>
    </location>
</feature>
<feature type="compositionally biased region" description="Basic and acidic residues" evidence="8">
    <location>
        <begin position="295"/>
        <end position="312"/>
    </location>
</feature>
<evidence type="ECO:0000256" key="8">
    <source>
        <dbReference type="SAM" id="MobiDB-lite"/>
    </source>
</evidence>
<dbReference type="PANTHER" id="PTHR17039">
    <property type="entry name" value="U3 SMALL NUCLEOLAR RIBONUCLEOPROTEIN PROTEIN MPP10"/>
    <property type="match status" value="1"/>
</dbReference>
<gene>
    <name evidence="9" type="ORF">g.20794</name>
</gene>
<feature type="compositionally biased region" description="Acidic residues" evidence="8">
    <location>
        <begin position="256"/>
        <end position="275"/>
    </location>
</feature>
<evidence type="ECO:0000256" key="1">
    <source>
        <dbReference type="ARBA" id="ARBA00004604"/>
    </source>
</evidence>
<reference evidence="9" key="1">
    <citation type="submission" date="2015-11" db="EMBL/GenBank/DDBJ databases">
        <title>De novo transcriptome assembly of four potential Pierce s Disease insect vectors from Arizona vineyards.</title>
        <authorList>
            <person name="Tassone E.E."/>
        </authorList>
    </citation>
    <scope>NUCLEOTIDE SEQUENCE</scope>
</reference>
<feature type="region of interest" description="Disordered" evidence="8">
    <location>
        <begin position="556"/>
        <end position="589"/>
    </location>
</feature>
<accession>A0A1B6FTY7</accession>
<dbReference type="AlphaFoldDB" id="A0A1B6FTY7"/>
<evidence type="ECO:0000256" key="5">
    <source>
        <dbReference type="ARBA" id="ARBA00023274"/>
    </source>
</evidence>
<evidence type="ECO:0000256" key="7">
    <source>
        <dbReference type="PIRNR" id="PIRNR017300"/>
    </source>
</evidence>
<organism evidence="9">
    <name type="scientific">Cuerna arida</name>
    <dbReference type="NCBI Taxonomy" id="1464854"/>
    <lineage>
        <taxon>Eukaryota</taxon>
        <taxon>Metazoa</taxon>
        <taxon>Ecdysozoa</taxon>
        <taxon>Arthropoda</taxon>
        <taxon>Hexapoda</taxon>
        <taxon>Insecta</taxon>
        <taxon>Pterygota</taxon>
        <taxon>Neoptera</taxon>
        <taxon>Paraneoptera</taxon>
        <taxon>Hemiptera</taxon>
        <taxon>Auchenorrhyncha</taxon>
        <taxon>Membracoidea</taxon>
        <taxon>Cicadellidae</taxon>
        <taxon>Cicadellinae</taxon>
        <taxon>Proconiini</taxon>
        <taxon>Cuerna</taxon>
    </lineage>
</organism>
<keyword evidence="3 7" id="KW-0698">rRNA processing</keyword>
<keyword evidence="2 7" id="KW-0690">Ribosome biogenesis</keyword>
<dbReference type="PIRSF" id="PIRSF017300">
    <property type="entry name" value="snoRNP_Mpp10"/>
    <property type="match status" value="1"/>
</dbReference>
<evidence type="ECO:0000313" key="9">
    <source>
        <dbReference type="EMBL" id="JAS53645.1"/>
    </source>
</evidence>
<proteinExistence type="inferred from homology"/>
<comment type="similarity">
    <text evidence="6 7">Belongs to the MPP10 family.</text>
</comment>
<sequence>MEDPSNFLDTFISVSKKPYEFLSTQDEVAEKLKDLIKHMYDYTKQNEELSDKNTLPSLIVQNFDEEQIWQQLELQNESSTRSLKVIQTVSQLSAKKEKLDFPLKLKCIKAKNTRNKIRESQDAMVESETEEPDDLTFSNKEVDKDESDVGEESDFEVEAEIGDESDLTDDGNSDFGTKIHVKKGKLKPSVVDDKFFKLSELELFLQSEEKIQDKQRRENEPFNLFENIDNESADYKYSDFFENPEGEDEVNTREVEEGDDNSDEDIDYEDNENASDDMSKSGIKRKHNELDDEDHSGSEDGKNEKNKNENSKKVRFSLLGSDEEDSGSESDKSLGSSKTKDKKVDAIKSSFELRQERLGRVIEKLEEEAVSEKPWQMKGEVTATVRPQNSLLEEVVDFDLSVRPAPVMTGEVTMRLEDIIMQRIKDKAWDDVERKVKPVETPSEFKKKLVLDQEKSKLSLAEVYEKEFVKQREAAIVDDKERQETEPALHVEVRSMLHSLFNKLDALSNYHYTPRPVAPEMKVISNVSAITMEEVAPVTVADSALLAPQEVKGKKQKGELMSKEEMTVTDKKRARRLKKTRQRQRQRDRLRAAKEISKINPGLGNKYSKLRAEKQVLDVTNNNNVTMMEESKEKTVKSSTAFFNKLQDEVKSQIKSKTALKKKKNKWNITAKKLKL</sequence>
<evidence type="ECO:0000256" key="2">
    <source>
        <dbReference type="ARBA" id="ARBA00022517"/>
    </source>
</evidence>
<protein>
    <recommendedName>
        <fullName evidence="7">U3 small nucleolar ribonucleoprotein protein MPP10</fullName>
    </recommendedName>
</protein>
<feature type="compositionally biased region" description="Basic and acidic residues" evidence="8">
    <location>
        <begin position="207"/>
        <end position="220"/>
    </location>
</feature>
<evidence type="ECO:0000256" key="4">
    <source>
        <dbReference type="ARBA" id="ARBA00023242"/>
    </source>
</evidence>
<dbReference type="PANTHER" id="PTHR17039:SF0">
    <property type="entry name" value="U3 SMALL NUCLEOLAR RIBONUCLEOPROTEIN PROTEIN MPP10"/>
    <property type="match status" value="1"/>
</dbReference>
<keyword evidence="4 7" id="KW-0539">Nucleus</keyword>
<dbReference type="GO" id="GO:0032040">
    <property type="term" value="C:small-subunit processome"/>
    <property type="evidence" value="ECO:0007669"/>
    <property type="project" value="TreeGrafter"/>
</dbReference>
<evidence type="ECO:0000256" key="6">
    <source>
        <dbReference type="ARBA" id="ARBA00029455"/>
    </source>
</evidence>
<feature type="region of interest" description="Disordered" evidence="8">
    <location>
        <begin position="207"/>
        <end position="347"/>
    </location>
</feature>
<dbReference type="Pfam" id="PF04006">
    <property type="entry name" value="Mpp10"/>
    <property type="match status" value="1"/>
</dbReference>
<feature type="compositionally biased region" description="Acidic residues" evidence="8">
    <location>
        <begin position="144"/>
        <end position="172"/>
    </location>
</feature>
<feature type="compositionally biased region" description="Acidic residues" evidence="8">
    <location>
        <begin position="125"/>
        <end position="134"/>
    </location>
</feature>
<dbReference type="EMBL" id="GECZ01016124">
    <property type="protein sequence ID" value="JAS53645.1"/>
    <property type="molecule type" value="Transcribed_RNA"/>
</dbReference>
<comment type="function">
    <text evidence="7">Involved in nucleolar processing of pre-18S ribosomal RNA.</text>
</comment>
<dbReference type="GO" id="GO:0006364">
    <property type="term" value="P:rRNA processing"/>
    <property type="evidence" value="ECO:0007669"/>
    <property type="project" value="UniProtKB-KW"/>
</dbReference>